<protein>
    <submittedName>
        <fullName evidence="1">Uncharacterized protein</fullName>
    </submittedName>
</protein>
<dbReference type="AlphaFoldDB" id="A0A1A5ZVA9"/>
<keyword evidence="3" id="KW-1185">Reference proteome</keyword>
<evidence type="ECO:0000313" key="2">
    <source>
        <dbReference type="EMBL" id="WWC65025.1"/>
    </source>
</evidence>
<sequence length="178" mass="19298">MASVPTALGAVINKSEGTGTGTSIFHPRGPVAAQIWGTDEPSRKDMNNALGVDHDLGIKVSIAALLKDDDAEWIKSHIVTADGSPKTSGATISLYKGDNVQDYTFTTDKVAKTFQREQVETNWWWIGYEKAVLDALGADDNDEGKITEDQADPEKVLKILTGKKVSKKTDLSGSDYRE</sequence>
<dbReference type="KEGG" id="kdj:28971349"/>
<name>A0A1A5ZVA9_9TREE</name>
<dbReference type="VEuPathDB" id="FungiDB:I303_07650"/>
<reference evidence="1" key="1">
    <citation type="submission" date="2013-07" db="EMBL/GenBank/DDBJ databases">
        <title>The Genome Sequence of Cryptococcus dejecticola CBS10117.</title>
        <authorList>
            <consortium name="The Broad Institute Genome Sequencing Platform"/>
            <person name="Cuomo C."/>
            <person name="Litvintseva A."/>
            <person name="Chen Y."/>
            <person name="Heitman J."/>
            <person name="Sun S."/>
            <person name="Springer D."/>
            <person name="Dromer F."/>
            <person name="Young S.K."/>
            <person name="Zeng Q."/>
            <person name="Gargeya S."/>
            <person name="Fitzgerald M."/>
            <person name="Abouelleil A."/>
            <person name="Alvarado L."/>
            <person name="Berlin A.M."/>
            <person name="Chapman S.B."/>
            <person name="Dewar J."/>
            <person name="Goldberg J."/>
            <person name="Griggs A."/>
            <person name="Gujja S."/>
            <person name="Hansen M."/>
            <person name="Howarth C."/>
            <person name="Imamovic A."/>
            <person name="Larimer J."/>
            <person name="McCowan C."/>
            <person name="Murphy C."/>
            <person name="Pearson M."/>
            <person name="Priest M."/>
            <person name="Roberts A."/>
            <person name="Saif S."/>
            <person name="Shea T."/>
            <person name="Sykes S."/>
            <person name="Wortman J."/>
            <person name="Nusbaum C."/>
            <person name="Birren B."/>
        </authorList>
    </citation>
    <scope>NUCLEOTIDE SEQUENCE [LARGE SCALE GENOMIC DNA]</scope>
    <source>
        <strain evidence="1">CBS 10117</strain>
    </source>
</reference>
<reference evidence="2" key="3">
    <citation type="submission" date="2024-02" db="EMBL/GenBank/DDBJ databases">
        <title>Comparative genomics of Cryptococcus and Kwoniella reveals pathogenesis evolution and contrasting modes of karyotype evolution via chromosome fusion or intercentromeric recombination.</title>
        <authorList>
            <person name="Coelho M.A."/>
            <person name="David-Palma M."/>
            <person name="Shea T."/>
            <person name="Bowers K."/>
            <person name="McGinley-Smith S."/>
            <person name="Mohammad A.W."/>
            <person name="Gnirke A."/>
            <person name="Yurkov A.M."/>
            <person name="Nowrousian M."/>
            <person name="Sun S."/>
            <person name="Cuomo C.A."/>
            <person name="Heitman J."/>
        </authorList>
    </citation>
    <scope>NUCLEOTIDE SEQUENCE</scope>
    <source>
        <strain evidence="2">CBS 10117</strain>
    </source>
</reference>
<reference evidence="2" key="2">
    <citation type="submission" date="2013-07" db="EMBL/GenBank/DDBJ databases">
        <authorList>
            <consortium name="The Broad Institute Genome Sequencing Platform"/>
            <person name="Cuomo C."/>
            <person name="Litvintseva A."/>
            <person name="Chen Y."/>
            <person name="Heitman J."/>
            <person name="Sun S."/>
            <person name="Springer D."/>
            <person name="Dromer F."/>
            <person name="Young S.K."/>
            <person name="Zeng Q."/>
            <person name="Gargeya S."/>
            <person name="Fitzgerald M."/>
            <person name="Abouelleil A."/>
            <person name="Alvarado L."/>
            <person name="Berlin A.M."/>
            <person name="Chapman S.B."/>
            <person name="Dewar J."/>
            <person name="Goldberg J."/>
            <person name="Griggs A."/>
            <person name="Gujja S."/>
            <person name="Hansen M."/>
            <person name="Howarth C."/>
            <person name="Imamovic A."/>
            <person name="Larimer J."/>
            <person name="McCowan C."/>
            <person name="Murphy C."/>
            <person name="Pearson M."/>
            <person name="Priest M."/>
            <person name="Roberts A."/>
            <person name="Saif S."/>
            <person name="Shea T."/>
            <person name="Sykes S."/>
            <person name="Wortman J."/>
            <person name="Nusbaum C."/>
            <person name="Birren B."/>
        </authorList>
    </citation>
    <scope>NUCLEOTIDE SEQUENCE</scope>
    <source>
        <strain evidence="2">CBS 10117</strain>
    </source>
</reference>
<gene>
    <name evidence="1" type="ORF">I303_07650</name>
    <name evidence="2" type="ORF">I303_107639</name>
</gene>
<dbReference type="EMBL" id="CP144539">
    <property type="protein sequence ID" value="WWC65025.1"/>
    <property type="molecule type" value="Genomic_DNA"/>
</dbReference>
<organism evidence="1">
    <name type="scientific">Kwoniella dejecticola CBS 10117</name>
    <dbReference type="NCBI Taxonomy" id="1296121"/>
    <lineage>
        <taxon>Eukaryota</taxon>
        <taxon>Fungi</taxon>
        <taxon>Dikarya</taxon>
        <taxon>Basidiomycota</taxon>
        <taxon>Agaricomycotina</taxon>
        <taxon>Tremellomycetes</taxon>
        <taxon>Tremellales</taxon>
        <taxon>Cryptococcaceae</taxon>
        <taxon>Kwoniella</taxon>
    </lineage>
</organism>
<proteinExistence type="predicted"/>
<accession>A0A1A5ZVA9</accession>
<dbReference type="Proteomes" id="UP000078595">
    <property type="component" value="Chromosome 10"/>
</dbReference>
<dbReference type="GeneID" id="28971349"/>
<evidence type="ECO:0000313" key="1">
    <source>
        <dbReference type="EMBL" id="OBR81740.1"/>
    </source>
</evidence>
<dbReference type="OrthoDB" id="10563131at2759"/>
<dbReference type="RefSeq" id="XP_018259582.1">
    <property type="nucleotide sequence ID" value="XM_018410914.1"/>
</dbReference>
<evidence type="ECO:0000313" key="3">
    <source>
        <dbReference type="Proteomes" id="UP000078595"/>
    </source>
</evidence>
<dbReference type="EMBL" id="KI894036">
    <property type="protein sequence ID" value="OBR81740.1"/>
    <property type="molecule type" value="Genomic_DNA"/>
</dbReference>